<keyword evidence="3 6" id="KW-1133">Transmembrane helix</keyword>
<dbReference type="Pfam" id="PF07690">
    <property type="entry name" value="MFS_1"/>
    <property type="match status" value="1"/>
</dbReference>
<dbReference type="InterPro" id="IPR036259">
    <property type="entry name" value="MFS_trans_sf"/>
</dbReference>
<feature type="region of interest" description="Disordered" evidence="5">
    <location>
        <begin position="1"/>
        <end position="23"/>
    </location>
</feature>
<feature type="domain" description="Major facilitator superfamily (MFS) profile" evidence="7">
    <location>
        <begin position="38"/>
        <end position="431"/>
    </location>
</feature>
<keyword evidence="2 6" id="KW-0812">Transmembrane</keyword>
<comment type="subcellular location">
    <subcellularLocation>
        <location evidence="1">Cell membrane</location>
        <topology evidence="1">Multi-pass membrane protein</topology>
    </subcellularLocation>
</comment>
<dbReference type="InterPro" id="IPR020846">
    <property type="entry name" value="MFS_dom"/>
</dbReference>
<feature type="transmembrane region" description="Helical" evidence="6">
    <location>
        <begin position="103"/>
        <end position="124"/>
    </location>
</feature>
<dbReference type="Gene3D" id="1.20.1250.20">
    <property type="entry name" value="MFS general substrate transporter like domains"/>
    <property type="match status" value="2"/>
</dbReference>
<evidence type="ECO:0000259" key="7">
    <source>
        <dbReference type="PROSITE" id="PS50850"/>
    </source>
</evidence>
<evidence type="ECO:0000313" key="8">
    <source>
        <dbReference type="EMBL" id="MFM2719369.1"/>
    </source>
</evidence>
<feature type="transmembrane region" description="Helical" evidence="6">
    <location>
        <begin position="76"/>
        <end position="96"/>
    </location>
</feature>
<feature type="transmembrane region" description="Helical" evidence="6">
    <location>
        <begin position="284"/>
        <end position="307"/>
    </location>
</feature>
<dbReference type="EMBL" id="JAROCE010000001">
    <property type="protein sequence ID" value="MFM2719369.1"/>
    <property type="molecule type" value="Genomic_DNA"/>
</dbReference>
<accession>A0ABW9GD09</accession>
<organism evidence="8 9">
    <name type="scientific">Microbacterium mcarthurae</name>
    <dbReference type="NCBI Taxonomy" id="3035918"/>
    <lineage>
        <taxon>Bacteria</taxon>
        <taxon>Bacillati</taxon>
        <taxon>Actinomycetota</taxon>
        <taxon>Actinomycetes</taxon>
        <taxon>Micrococcales</taxon>
        <taxon>Microbacteriaceae</taxon>
        <taxon>Microbacterium</taxon>
    </lineage>
</organism>
<feature type="transmembrane region" description="Helical" evidence="6">
    <location>
        <begin position="409"/>
        <end position="427"/>
    </location>
</feature>
<evidence type="ECO:0000256" key="4">
    <source>
        <dbReference type="ARBA" id="ARBA00023136"/>
    </source>
</evidence>
<keyword evidence="9" id="KW-1185">Reference proteome</keyword>
<dbReference type="PROSITE" id="PS50850">
    <property type="entry name" value="MFS"/>
    <property type="match status" value="1"/>
</dbReference>
<dbReference type="Proteomes" id="UP001630303">
    <property type="component" value="Unassembled WGS sequence"/>
</dbReference>
<evidence type="ECO:0000256" key="3">
    <source>
        <dbReference type="ARBA" id="ARBA00022989"/>
    </source>
</evidence>
<sequence length="431" mass="42940">MPDTGPGAAGRPGAGPSAATPDGSRAGAVGIAHVQRRSVRVLAAGQVLTGVAFGSTLSLGALLAADLSGQEELSGFATAAVTLGAALTAIPLARLASARGRRFALSTGNIAALAGIAVVILAASTRAFPLLLAGIALIGAGNAGTLQARFAATDLASTARRGRDLATVVWATTVGGVVGPLLLAPGEVLGAGIGMPRLTGAYLFSFAAQACALALYVLLLRPDPLLLAQRRAREGAAAAIADTVTDRPALARYAMFAVAASHVTMAAVMAMTPVHLSHIVAPDAVTWAVGVTIALHVFGMYGLSPVFGILADRVGRLPTVLLGQALFIAALTIAASLSWSQAGVLVALVLLGLGWSASTVAGSALLTEATPLAARPRRQGRSDTLMTASAAVGSIVAGLILGAAGYGGLALWALVPVSAVCLGAAWVRTRR</sequence>
<dbReference type="RefSeq" id="WP_408904906.1">
    <property type="nucleotide sequence ID" value="NZ_JAROCE010000001.1"/>
</dbReference>
<gene>
    <name evidence="8" type="ORF">P5G46_02505</name>
</gene>
<keyword evidence="4 6" id="KW-0472">Membrane</keyword>
<feature type="transmembrane region" description="Helical" evidence="6">
    <location>
        <begin position="253"/>
        <end position="272"/>
    </location>
</feature>
<evidence type="ECO:0000256" key="2">
    <source>
        <dbReference type="ARBA" id="ARBA00022692"/>
    </source>
</evidence>
<feature type="transmembrane region" description="Helical" evidence="6">
    <location>
        <begin position="130"/>
        <end position="152"/>
    </location>
</feature>
<evidence type="ECO:0000256" key="5">
    <source>
        <dbReference type="SAM" id="MobiDB-lite"/>
    </source>
</evidence>
<feature type="transmembrane region" description="Helical" evidence="6">
    <location>
        <begin position="319"/>
        <end position="339"/>
    </location>
</feature>
<dbReference type="InterPro" id="IPR011701">
    <property type="entry name" value="MFS"/>
</dbReference>
<dbReference type="PANTHER" id="PTHR23534">
    <property type="entry name" value="MFS PERMEASE"/>
    <property type="match status" value="1"/>
</dbReference>
<proteinExistence type="predicted"/>
<feature type="transmembrane region" description="Helical" evidence="6">
    <location>
        <begin position="385"/>
        <end position="403"/>
    </location>
</feature>
<evidence type="ECO:0000256" key="1">
    <source>
        <dbReference type="ARBA" id="ARBA00004651"/>
    </source>
</evidence>
<reference evidence="8 9" key="1">
    <citation type="submission" date="2023-03" db="EMBL/GenBank/DDBJ databases">
        <title>MT1 and MT2 Draft Genomes of Novel Species.</title>
        <authorList>
            <person name="Venkateswaran K."/>
        </authorList>
    </citation>
    <scope>NUCLEOTIDE SEQUENCE [LARGE SCALE GENOMIC DNA]</scope>
    <source>
        <strain evidence="8 9">IF8SW-P5</strain>
    </source>
</reference>
<dbReference type="SUPFAM" id="SSF103473">
    <property type="entry name" value="MFS general substrate transporter"/>
    <property type="match status" value="1"/>
</dbReference>
<name>A0ABW9GD09_9MICO</name>
<feature type="transmembrane region" description="Helical" evidence="6">
    <location>
        <begin position="41"/>
        <end position="64"/>
    </location>
</feature>
<evidence type="ECO:0000256" key="6">
    <source>
        <dbReference type="SAM" id="Phobius"/>
    </source>
</evidence>
<feature type="transmembrane region" description="Helical" evidence="6">
    <location>
        <begin position="164"/>
        <end position="182"/>
    </location>
</feature>
<protein>
    <submittedName>
        <fullName evidence="8">MFS transporter</fullName>
    </submittedName>
</protein>
<comment type="caution">
    <text evidence="8">The sequence shown here is derived from an EMBL/GenBank/DDBJ whole genome shotgun (WGS) entry which is preliminary data.</text>
</comment>
<feature type="transmembrane region" description="Helical" evidence="6">
    <location>
        <begin position="202"/>
        <end position="220"/>
    </location>
</feature>
<feature type="transmembrane region" description="Helical" evidence="6">
    <location>
        <begin position="345"/>
        <end position="365"/>
    </location>
</feature>
<evidence type="ECO:0000313" key="9">
    <source>
        <dbReference type="Proteomes" id="UP001630303"/>
    </source>
</evidence>
<dbReference type="PANTHER" id="PTHR23534:SF1">
    <property type="entry name" value="MAJOR FACILITATOR SUPERFAMILY PROTEIN"/>
    <property type="match status" value="1"/>
</dbReference>